<feature type="region of interest" description="Disordered" evidence="5">
    <location>
        <begin position="47"/>
        <end position="98"/>
    </location>
</feature>
<reference evidence="7" key="1">
    <citation type="submission" date="2023-03" db="EMBL/GenBank/DDBJ databases">
        <authorList>
            <person name="Julca I."/>
        </authorList>
    </citation>
    <scope>NUCLEOTIDE SEQUENCE</scope>
</reference>
<evidence type="ECO:0000256" key="2">
    <source>
        <dbReference type="ARBA" id="ARBA00022692"/>
    </source>
</evidence>
<dbReference type="PANTHER" id="PTHR34118">
    <property type="entry name" value="NF-KAPPA-B INHIBITOR-LIKE PROTEIN-RELATED"/>
    <property type="match status" value="1"/>
</dbReference>
<evidence type="ECO:0000256" key="1">
    <source>
        <dbReference type="ARBA" id="ARBA00004141"/>
    </source>
</evidence>
<keyword evidence="8" id="KW-1185">Reference proteome</keyword>
<dbReference type="PANTHER" id="PTHR34118:SF6">
    <property type="entry name" value="PROTEIN CONSERVED ONLY IN THE GREEN LINEAGE 160, CHLOROPLASTIC"/>
    <property type="match status" value="1"/>
</dbReference>
<keyword evidence="4" id="KW-0472">Membrane</keyword>
<proteinExistence type="predicted"/>
<keyword evidence="3" id="KW-1133">Transmembrane helix</keyword>
<keyword evidence="2" id="KW-0812">Transmembrane</keyword>
<dbReference type="InterPro" id="IPR056309">
    <property type="entry name" value="CGL160/ATPI_dom"/>
</dbReference>
<feature type="compositionally biased region" description="Low complexity" evidence="5">
    <location>
        <begin position="60"/>
        <end position="73"/>
    </location>
</feature>
<protein>
    <submittedName>
        <fullName evidence="7">OLC1v1023750C1</fullName>
    </submittedName>
</protein>
<dbReference type="GO" id="GO:0016020">
    <property type="term" value="C:membrane"/>
    <property type="evidence" value="ECO:0007669"/>
    <property type="project" value="UniProtKB-SubCell"/>
</dbReference>
<accession>A0AAV1C0N1</accession>
<name>A0AAV1C0N1_OLDCO</name>
<dbReference type="AlphaFoldDB" id="A0AAV1C0N1"/>
<gene>
    <name evidence="7" type="ORF">OLC1_LOCUS1603</name>
</gene>
<evidence type="ECO:0000256" key="4">
    <source>
        <dbReference type="ARBA" id="ARBA00023136"/>
    </source>
</evidence>
<comment type="subcellular location">
    <subcellularLocation>
        <location evidence="1">Membrane</location>
        <topology evidence="1">Multi-pass membrane protein</topology>
    </subcellularLocation>
</comment>
<evidence type="ECO:0000256" key="5">
    <source>
        <dbReference type="SAM" id="MobiDB-lite"/>
    </source>
</evidence>
<dbReference type="Pfam" id="PF24763">
    <property type="entry name" value="CGL160_C"/>
    <property type="match status" value="1"/>
</dbReference>
<feature type="domain" description="CGL160/ATPI" evidence="6">
    <location>
        <begin position="238"/>
        <end position="373"/>
    </location>
</feature>
<evidence type="ECO:0000313" key="8">
    <source>
        <dbReference type="Proteomes" id="UP001161247"/>
    </source>
</evidence>
<dbReference type="EMBL" id="OX459118">
    <property type="protein sequence ID" value="CAI9089216.1"/>
    <property type="molecule type" value="Genomic_DNA"/>
</dbReference>
<evidence type="ECO:0000259" key="6">
    <source>
        <dbReference type="Pfam" id="PF24763"/>
    </source>
</evidence>
<sequence length="385" mass="42267">MIFSLLQHLQSSSHFPPPKKLHTDITQFNKMAVINCYFSITSAAATPIPQDSPTNPPPSSSSSAQPAKSSPRPTKILLPNKKPLKWTTGVGPGEYGGPPTTTKLRKYWGGEEEDPITSDDYIWNKDFMGRMKRLIEEPKIVDDPFVSPSKEEDSGFLSLNRVMSLDSLDVDLSKELTAPTKAIVVEEVAGKSKTSGIASRKWRPAPTRRELDKWDKAAKAATGGSDVMLREVRRPIGDPEVLAAESREQYFKLKERLQLLTLGIGGIGVISAYISYTPEIAASYFAGLLGSLAYMRMLGNTVDSMADGASGAKGLVKGAAGQPRLLVPVILVMVYNRWNEILVPDYGFMHLELIPMLVGFFTYKIATLFQAIEDAVNVTREETQA</sequence>
<organism evidence="7 8">
    <name type="scientific">Oldenlandia corymbosa var. corymbosa</name>
    <dbReference type="NCBI Taxonomy" id="529605"/>
    <lineage>
        <taxon>Eukaryota</taxon>
        <taxon>Viridiplantae</taxon>
        <taxon>Streptophyta</taxon>
        <taxon>Embryophyta</taxon>
        <taxon>Tracheophyta</taxon>
        <taxon>Spermatophyta</taxon>
        <taxon>Magnoliopsida</taxon>
        <taxon>eudicotyledons</taxon>
        <taxon>Gunneridae</taxon>
        <taxon>Pentapetalae</taxon>
        <taxon>asterids</taxon>
        <taxon>lamiids</taxon>
        <taxon>Gentianales</taxon>
        <taxon>Rubiaceae</taxon>
        <taxon>Rubioideae</taxon>
        <taxon>Spermacoceae</taxon>
        <taxon>Hedyotis-Oldenlandia complex</taxon>
        <taxon>Oldenlandia</taxon>
    </lineage>
</organism>
<dbReference type="Proteomes" id="UP001161247">
    <property type="component" value="Chromosome 1"/>
</dbReference>
<evidence type="ECO:0000313" key="7">
    <source>
        <dbReference type="EMBL" id="CAI9089216.1"/>
    </source>
</evidence>
<evidence type="ECO:0000256" key="3">
    <source>
        <dbReference type="ARBA" id="ARBA00022989"/>
    </source>
</evidence>